<dbReference type="PANTHER" id="PTHR11953:SF0">
    <property type="entry name" value="EXOSOME COMPLEX COMPONENT RRP41"/>
    <property type="match status" value="1"/>
</dbReference>
<dbReference type="GO" id="GO:0003723">
    <property type="term" value="F:RNA binding"/>
    <property type="evidence" value="ECO:0007669"/>
    <property type="project" value="TreeGrafter"/>
</dbReference>
<gene>
    <name evidence="11" type="primary">EXOSC4</name>
    <name evidence="11" type="ORF">DFQ27_002107</name>
</gene>
<dbReference type="EMBL" id="JAAAJB010000177">
    <property type="protein sequence ID" value="KAG0262794.1"/>
    <property type="molecule type" value="Genomic_DNA"/>
</dbReference>
<dbReference type="AlphaFoldDB" id="A0A9P6Q879"/>
<dbReference type="SUPFAM" id="SSF54211">
    <property type="entry name" value="Ribosomal protein S5 domain 2-like"/>
    <property type="match status" value="1"/>
</dbReference>
<evidence type="ECO:0000256" key="4">
    <source>
        <dbReference type="ARBA" id="ARBA00022490"/>
    </source>
</evidence>
<evidence type="ECO:0000256" key="3">
    <source>
        <dbReference type="ARBA" id="ARBA00006678"/>
    </source>
</evidence>
<keyword evidence="12" id="KW-1185">Reference proteome</keyword>
<dbReference type="FunFam" id="3.30.230.70:FF:000004">
    <property type="entry name" value="Exosome complex component Rrp41"/>
    <property type="match status" value="1"/>
</dbReference>
<dbReference type="Gene3D" id="3.30.230.70">
    <property type="entry name" value="GHMP Kinase, N-terminal domain"/>
    <property type="match status" value="1"/>
</dbReference>
<comment type="subunit">
    <text evidence="6">Component of the RNA exosome complex. Specifically part of the catalytically inactive RNA exosome core complex (Exo-9) which may associate with the catalytic subunits RRP6 and DIS3 in cytoplasmic- and nuclear-specific RNA exosome complex forms. Exo-9 is formed by a hexameric base ring of RNase PH domain-containing subunits and a cap ring consisting of CSL4, RRP4 and RRP40.</text>
</comment>
<dbReference type="SUPFAM" id="SSF55666">
    <property type="entry name" value="Ribonuclease PH domain 2-like"/>
    <property type="match status" value="1"/>
</dbReference>
<evidence type="ECO:0000256" key="1">
    <source>
        <dbReference type="ARBA" id="ARBA00004496"/>
    </source>
</evidence>
<dbReference type="InterPro" id="IPR036345">
    <property type="entry name" value="ExoRNase_PH_dom2_sf"/>
</dbReference>
<name>A0A9P6Q879_9FUNG</name>
<dbReference type="CDD" id="cd11370">
    <property type="entry name" value="RNase_PH_RRP41"/>
    <property type="match status" value="1"/>
</dbReference>
<sequence>MLISLQRKDRASLEPAQGSFSHHRQHGLRIDGRRTTELRKIRSITSTLSQADGSAYLEHGNTKILAAVYGPREVRSKTNIIHERCYINVEFSMAPFSTTERRRRAKTDKRMLEIAQFVKQSFEPVVLTQIYPRSQVDIYLQILQHDGGILEACINATTLALMDAGVAMEDYVCACTAGWIDKEPALDLNSVEEAQDTSEMTVALLPKSGKIALLQMEARLHVDKLEEVLQLASDGCRQIHTVLDRTIRDRAEDLAHKMPSSS</sequence>
<feature type="domain" description="Exoribonuclease phosphorolytic" evidence="10">
    <location>
        <begin position="170"/>
        <end position="234"/>
    </location>
</feature>
<dbReference type="GO" id="GO:0000177">
    <property type="term" value="C:cytoplasmic exosome (RNase complex)"/>
    <property type="evidence" value="ECO:0007669"/>
    <property type="project" value="TreeGrafter"/>
</dbReference>
<evidence type="ECO:0000256" key="6">
    <source>
        <dbReference type="ARBA" id="ARBA00063066"/>
    </source>
</evidence>
<accession>A0A9P6Q879</accession>
<dbReference type="GO" id="GO:0071028">
    <property type="term" value="P:nuclear mRNA surveillance"/>
    <property type="evidence" value="ECO:0007669"/>
    <property type="project" value="TreeGrafter"/>
</dbReference>
<protein>
    <recommendedName>
        <fullName evidence="7">Ribosomal RNA-processing protein 41</fullName>
    </recommendedName>
</protein>
<dbReference type="PANTHER" id="PTHR11953">
    <property type="entry name" value="EXOSOME COMPLEX COMPONENT"/>
    <property type="match status" value="1"/>
</dbReference>
<feature type="compositionally biased region" description="Basic and acidic residues" evidence="8">
    <location>
        <begin position="1"/>
        <end position="12"/>
    </location>
</feature>
<reference evidence="11" key="1">
    <citation type="journal article" date="2020" name="Fungal Divers.">
        <title>Resolving the Mortierellaceae phylogeny through synthesis of multi-gene phylogenetics and phylogenomics.</title>
        <authorList>
            <person name="Vandepol N."/>
            <person name="Liber J."/>
            <person name="Desiro A."/>
            <person name="Na H."/>
            <person name="Kennedy M."/>
            <person name="Barry K."/>
            <person name="Grigoriev I.V."/>
            <person name="Miller A.N."/>
            <person name="O'Donnell K."/>
            <person name="Stajich J.E."/>
            <person name="Bonito G."/>
        </authorList>
    </citation>
    <scope>NUCLEOTIDE SEQUENCE</scope>
    <source>
        <strain evidence="11">BC1065</strain>
    </source>
</reference>
<evidence type="ECO:0000256" key="8">
    <source>
        <dbReference type="SAM" id="MobiDB-lite"/>
    </source>
</evidence>
<evidence type="ECO:0000256" key="2">
    <source>
        <dbReference type="ARBA" id="ARBA00004604"/>
    </source>
</evidence>
<dbReference type="OrthoDB" id="437922at2759"/>
<dbReference type="Pfam" id="PF03725">
    <property type="entry name" value="RNase_PH_C"/>
    <property type="match status" value="1"/>
</dbReference>
<dbReference type="InterPro" id="IPR027408">
    <property type="entry name" value="PNPase/RNase_PH_dom_sf"/>
</dbReference>
<dbReference type="InterPro" id="IPR020568">
    <property type="entry name" value="Ribosomal_Su5_D2-typ_SF"/>
</dbReference>
<feature type="region of interest" description="Disordered" evidence="8">
    <location>
        <begin position="1"/>
        <end position="29"/>
    </location>
</feature>
<comment type="subcellular location">
    <subcellularLocation>
        <location evidence="1">Cytoplasm</location>
    </subcellularLocation>
    <subcellularLocation>
        <location evidence="2">Nucleus</location>
        <location evidence="2">Nucleolus</location>
    </subcellularLocation>
</comment>
<dbReference type="Pfam" id="PF01138">
    <property type="entry name" value="RNase_PH"/>
    <property type="match status" value="1"/>
</dbReference>
<dbReference type="GO" id="GO:0071051">
    <property type="term" value="P:poly(A)-dependent snoRNA 3'-end processing"/>
    <property type="evidence" value="ECO:0007669"/>
    <property type="project" value="TreeGrafter"/>
</dbReference>
<dbReference type="InterPro" id="IPR001247">
    <property type="entry name" value="ExoRNase_PH_dom1"/>
</dbReference>
<evidence type="ECO:0000259" key="9">
    <source>
        <dbReference type="Pfam" id="PF01138"/>
    </source>
</evidence>
<keyword evidence="4" id="KW-0963">Cytoplasm</keyword>
<keyword evidence="5" id="KW-0271">Exosome</keyword>
<evidence type="ECO:0000313" key="11">
    <source>
        <dbReference type="EMBL" id="KAG0262794.1"/>
    </source>
</evidence>
<feature type="domain" description="Exoribonuclease phosphorolytic" evidence="9">
    <location>
        <begin position="37"/>
        <end position="166"/>
    </location>
</feature>
<dbReference type="GO" id="GO:0000176">
    <property type="term" value="C:nuclear exosome (RNase complex)"/>
    <property type="evidence" value="ECO:0007669"/>
    <property type="project" value="TreeGrafter"/>
</dbReference>
<evidence type="ECO:0000256" key="7">
    <source>
        <dbReference type="ARBA" id="ARBA00077929"/>
    </source>
</evidence>
<proteinExistence type="inferred from homology"/>
<dbReference type="GO" id="GO:0005730">
    <property type="term" value="C:nucleolus"/>
    <property type="evidence" value="ECO:0007669"/>
    <property type="project" value="UniProtKB-SubCell"/>
</dbReference>
<dbReference type="GO" id="GO:0016075">
    <property type="term" value="P:rRNA catabolic process"/>
    <property type="evidence" value="ECO:0007669"/>
    <property type="project" value="TreeGrafter"/>
</dbReference>
<evidence type="ECO:0000259" key="10">
    <source>
        <dbReference type="Pfam" id="PF03725"/>
    </source>
</evidence>
<dbReference type="InterPro" id="IPR015847">
    <property type="entry name" value="ExoRNase_PH_dom2"/>
</dbReference>
<dbReference type="Proteomes" id="UP000807716">
    <property type="component" value="Unassembled WGS sequence"/>
</dbReference>
<dbReference type="GO" id="GO:0034475">
    <property type="term" value="P:U4 snRNA 3'-end processing"/>
    <property type="evidence" value="ECO:0007669"/>
    <property type="project" value="TreeGrafter"/>
</dbReference>
<organism evidence="11 12">
    <name type="scientific">Actinomortierella ambigua</name>
    <dbReference type="NCBI Taxonomy" id="1343610"/>
    <lineage>
        <taxon>Eukaryota</taxon>
        <taxon>Fungi</taxon>
        <taxon>Fungi incertae sedis</taxon>
        <taxon>Mucoromycota</taxon>
        <taxon>Mortierellomycotina</taxon>
        <taxon>Mortierellomycetes</taxon>
        <taxon>Mortierellales</taxon>
        <taxon>Mortierellaceae</taxon>
        <taxon>Actinomortierella</taxon>
    </lineage>
</organism>
<dbReference type="InterPro" id="IPR050080">
    <property type="entry name" value="RNase_PH"/>
</dbReference>
<evidence type="ECO:0000256" key="5">
    <source>
        <dbReference type="ARBA" id="ARBA00022835"/>
    </source>
</evidence>
<comment type="similarity">
    <text evidence="3">Belongs to the RNase PH family.</text>
</comment>
<evidence type="ECO:0000313" key="12">
    <source>
        <dbReference type="Proteomes" id="UP000807716"/>
    </source>
</evidence>
<comment type="caution">
    <text evidence="11">The sequence shown here is derived from an EMBL/GenBank/DDBJ whole genome shotgun (WGS) entry which is preliminary data.</text>
</comment>